<dbReference type="InterPro" id="IPR036388">
    <property type="entry name" value="WH-like_DNA-bd_sf"/>
</dbReference>
<protein>
    <recommendedName>
        <fullName evidence="1">RNA polymerase sigma factor 70 region 4 type 2 domain-containing protein</fullName>
    </recommendedName>
</protein>
<keyword evidence="3" id="KW-1185">Reference proteome</keyword>
<proteinExistence type="predicted"/>
<reference evidence="2 3" key="1">
    <citation type="journal article" date="2014" name="Antonie Van Leeuwenhoek">
        <title>Roseivivax atlanticus sp. nov., isolated from surface seawater of the Atlantic Ocean.</title>
        <authorList>
            <person name="Li G."/>
            <person name="Lai Q."/>
            <person name="Liu X."/>
            <person name="Sun F."/>
            <person name="Shao Z."/>
        </authorList>
    </citation>
    <scope>NUCLEOTIDE SEQUENCE [LARGE SCALE GENOMIC DNA]</scope>
    <source>
        <strain evidence="2 3">22II-s10s</strain>
    </source>
</reference>
<dbReference type="GO" id="GO:0003677">
    <property type="term" value="F:DNA binding"/>
    <property type="evidence" value="ECO:0007669"/>
    <property type="project" value="InterPro"/>
</dbReference>
<evidence type="ECO:0000259" key="1">
    <source>
        <dbReference type="Pfam" id="PF08281"/>
    </source>
</evidence>
<dbReference type="GO" id="GO:0006352">
    <property type="term" value="P:DNA-templated transcription initiation"/>
    <property type="evidence" value="ECO:0007669"/>
    <property type="project" value="InterPro"/>
</dbReference>
<dbReference type="Pfam" id="PF08281">
    <property type="entry name" value="Sigma70_r4_2"/>
    <property type="match status" value="1"/>
</dbReference>
<name>W4HH45_9RHOB</name>
<dbReference type="Gene3D" id="1.10.10.10">
    <property type="entry name" value="Winged helix-like DNA-binding domain superfamily/Winged helix DNA-binding domain"/>
    <property type="match status" value="1"/>
</dbReference>
<sequence>MKNRYCIGSKLPETTFRALVRAYFMGKTTEDAARALKVSQGSVKNLYRRLTYRLIDDFQIFEFYRDLLSDCFETGGRRIESLKRCLWQCPGDSGYESLPDRDLCTECPFASEFREVIAEDHAARTMYFERRALAPLTSFNFVSRAAYIFAQRRFFYGPDKERRAQAGQFIAMLKEHPLGSRGGKKQIADRYVNLSGTRPLWYVASLDQEYHLPNHEMM</sequence>
<dbReference type="InterPro" id="IPR013249">
    <property type="entry name" value="RNA_pol_sigma70_r4_t2"/>
</dbReference>
<accession>W4HH45</accession>
<evidence type="ECO:0000313" key="3">
    <source>
        <dbReference type="Proteomes" id="UP000019063"/>
    </source>
</evidence>
<evidence type="ECO:0000313" key="2">
    <source>
        <dbReference type="EMBL" id="ETW12024.1"/>
    </source>
</evidence>
<organism evidence="2 3">
    <name type="scientific">Roseivivax marinus</name>
    <dbReference type="NCBI Taxonomy" id="1379903"/>
    <lineage>
        <taxon>Bacteria</taxon>
        <taxon>Pseudomonadati</taxon>
        <taxon>Pseudomonadota</taxon>
        <taxon>Alphaproteobacteria</taxon>
        <taxon>Rhodobacterales</taxon>
        <taxon>Roseobacteraceae</taxon>
        <taxon>Roseivivax</taxon>
    </lineage>
</organism>
<dbReference type="SUPFAM" id="SSF88659">
    <property type="entry name" value="Sigma3 and sigma4 domains of RNA polymerase sigma factors"/>
    <property type="match status" value="1"/>
</dbReference>
<dbReference type="InterPro" id="IPR013324">
    <property type="entry name" value="RNA_pol_sigma_r3/r4-like"/>
</dbReference>
<dbReference type="Proteomes" id="UP000019063">
    <property type="component" value="Unassembled WGS sequence"/>
</dbReference>
<dbReference type="AlphaFoldDB" id="W4HH45"/>
<comment type="caution">
    <text evidence="2">The sequence shown here is derived from an EMBL/GenBank/DDBJ whole genome shotgun (WGS) entry which is preliminary data.</text>
</comment>
<dbReference type="RefSeq" id="WP_157835893.1">
    <property type="nucleotide sequence ID" value="NZ_AQQW01000009.1"/>
</dbReference>
<feature type="domain" description="RNA polymerase sigma factor 70 region 4 type 2" evidence="1">
    <location>
        <begin position="10"/>
        <end position="49"/>
    </location>
</feature>
<dbReference type="EMBL" id="AQQW01000009">
    <property type="protein sequence ID" value="ETW12024.1"/>
    <property type="molecule type" value="Genomic_DNA"/>
</dbReference>
<dbReference type="GO" id="GO:0016987">
    <property type="term" value="F:sigma factor activity"/>
    <property type="evidence" value="ECO:0007669"/>
    <property type="project" value="InterPro"/>
</dbReference>
<gene>
    <name evidence="2" type="ORF">ATO8_15197</name>
</gene>